<dbReference type="GeneID" id="112462519"/>
<name>A0A6J1QT28_9HYME</name>
<reference evidence="3" key="1">
    <citation type="submission" date="2025-08" db="UniProtKB">
        <authorList>
            <consortium name="RefSeq"/>
        </authorList>
    </citation>
    <scope>IDENTIFICATION</scope>
    <source>
        <tissue evidence="3">Whole body</tissue>
    </source>
</reference>
<evidence type="ECO:0000313" key="3">
    <source>
        <dbReference type="RefSeq" id="XP_024884106.1"/>
    </source>
</evidence>
<protein>
    <submittedName>
        <fullName evidence="3">Uncharacterized protein LOC112462519</fullName>
    </submittedName>
</protein>
<gene>
    <name evidence="3" type="primary">LOC112462519</name>
</gene>
<organism evidence="2 3">
    <name type="scientific">Temnothorax curvispinosus</name>
    <dbReference type="NCBI Taxonomy" id="300111"/>
    <lineage>
        <taxon>Eukaryota</taxon>
        <taxon>Metazoa</taxon>
        <taxon>Ecdysozoa</taxon>
        <taxon>Arthropoda</taxon>
        <taxon>Hexapoda</taxon>
        <taxon>Insecta</taxon>
        <taxon>Pterygota</taxon>
        <taxon>Neoptera</taxon>
        <taxon>Endopterygota</taxon>
        <taxon>Hymenoptera</taxon>
        <taxon>Apocrita</taxon>
        <taxon>Aculeata</taxon>
        <taxon>Formicoidea</taxon>
        <taxon>Formicidae</taxon>
        <taxon>Myrmicinae</taxon>
        <taxon>Temnothorax</taxon>
    </lineage>
</organism>
<sequence>MRSIICILALLCAIHALEQNVTDPSRNLERLVKIRKAVTEATFNNISRFERRTKQNLEIELNELKIDALLDIHNTIEEAFENVDSSVDKGREEGKNVDECDDYARNNLETKNTNAIAKLEACIENGYSAMKDPLANVAIIIEAVKKLLIDLDAIMPNCYSPTFLKMQVCVVEKIDLSRASLDSVSNYAKKVTATAGVTYTKMIADVRSGITTNAADIRTFSTDIVNYTDNCIRNAPEVPEDPELSTIF</sequence>
<dbReference type="AlphaFoldDB" id="A0A6J1QT28"/>
<evidence type="ECO:0000313" key="2">
    <source>
        <dbReference type="Proteomes" id="UP000504618"/>
    </source>
</evidence>
<proteinExistence type="predicted"/>
<evidence type="ECO:0000256" key="1">
    <source>
        <dbReference type="SAM" id="SignalP"/>
    </source>
</evidence>
<keyword evidence="2" id="KW-1185">Reference proteome</keyword>
<feature type="chain" id="PRO_5026958859" evidence="1">
    <location>
        <begin position="17"/>
        <end position="248"/>
    </location>
</feature>
<accession>A0A6J1QT28</accession>
<keyword evidence="1" id="KW-0732">Signal</keyword>
<dbReference type="Proteomes" id="UP000504618">
    <property type="component" value="Unplaced"/>
</dbReference>
<feature type="signal peptide" evidence="1">
    <location>
        <begin position="1"/>
        <end position="16"/>
    </location>
</feature>
<dbReference type="RefSeq" id="XP_024884106.1">
    <property type="nucleotide sequence ID" value="XM_025028338.1"/>
</dbReference>
<dbReference type="OrthoDB" id="7550206at2759"/>